<dbReference type="PROSITE" id="PS00039">
    <property type="entry name" value="DEAD_ATP_HELICASE"/>
    <property type="match status" value="1"/>
</dbReference>
<protein>
    <submittedName>
        <fullName evidence="11">DEAD/DEAH box helicase</fullName>
    </submittedName>
</protein>
<evidence type="ECO:0000256" key="3">
    <source>
        <dbReference type="ARBA" id="ARBA00022806"/>
    </source>
</evidence>
<feature type="domain" description="Helicase ATP-binding" evidence="8">
    <location>
        <begin position="32"/>
        <end position="202"/>
    </location>
</feature>
<dbReference type="RefSeq" id="WP_117451513.1">
    <property type="nucleotide sequence ID" value="NZ_CP060636.1"/>
</dbReference>
<comment type="similarity">
    <text evidence="5 7">Belongs to the DEAD box helicase family.</text>
</comment>
<dbReference type="InterPro" id="IPR050079">
    <property type="entry name" value="DEAD_box_RNA_helicase"/>
</dbReference>
<dbReference type="InterPro" id="IPR012677">
    <property type="entry name" value="Nucleotide-bd_a/b_plait_sf"/>
</dbReference>
<evidence type="ECO:0000313" key="11">
    <source>
        <dbReference type="EMBL" id="QNM13924.1"/>
    </source>
</evidence>
<evidence type="ECO:0000259" key="9">
    <source>
        <dbReference type="PROSITE" id="PS51194"/>
    </source>
</evidence>
<keyword evidence="1 7" id="KW-0547">Nucleotide-binding</keyword>
<keyword evidence="3 7" id="KW-0347">Helicase</keyword>
<evidence type="ECO:0000256" key="4">
    <source>
        <dbReference type="ARBA" id="ARBA00022840"/>
    </source>
</evidence>
<dbReference type="GO" id="GO:0005829">
    <property type="term" value="C:cytosol"/>
    <property type="evidence" value="ECO:0007669"/>
    <property type="project" value="TreeGrafter"/>
</dbReference>
<evidence type="ECO:0000256" key="5">
    <source>
        <dbReference type="ARBA" id="ARBA00038437"/>
    </source>
</evidence>
<dbReference type="GO" id="GO:0003676">
    <property type="term" value="F:nucleic acid binding"/>
    <property type="evidence" value="ECO:0007669"/>
    <property type="project" value="InterPro"/>
</dbReference>
<dbReference type="SMART" id="SM00487">
    <property type="entry name" value="DEXDc"/>
    <property type="match status" value="1"/>
</dbReference>
<sequence length="477" mass="53512">MKFEDFQLDTTILEALDKLGYEEPLPVQEEVIPLILEGKNVIVKSKTGSGKTASFAIPIIENIIWDERDPQCLVLTPTRELALQIKEEFDNIGAYKRLKSAAIFGKQPYRFQVQDLKQRCHVVVGTPGRILDHLQRGTLKLNNIKTCIIDEADEMLNMGFIDNVKEIMGYFPGNLTTCLFSATYPPAIQELATSFIPNANMVEIASTHAVTELVTHYAYRMKEHEKLDFLIKLLCQLQPASCIIFAKTQEHVKEVCDALYKLDLSVDKIHGGMLQEDRMDNLNDFKKGKLRILVATDVAARGIDIKDVSHIINYDMPNQAETYVHRLGRSGRVNASGVAISLIAQYDGARVAALEEFLNESLDIKDTKEILEVIVDEQALEGLRHPIEIKEEKGKELRKDTMKIYLNGGKSKKIRAGDIVGAICEIEGVTGDDIGVIQIQDRQSYVDILHGKGKIVLKALQKKTIKGKQLKVQKAKD</sequence>
<dbReference type="GO" id="GO:0016787">
    <property type="term" value="F:hydrolase activity"/>
    <property type="evidence" value="ECO:0007669"/>
    <property type="project" value="UniProtKB-KW"/>
</dbReference>
<dbReference type="CDD" id="cd00268">
    <property type="entry name" value="DEADc"/>
    <property type="match status" value="1"/>
</dbReference>
<dbReference type="Gene3D" id="3.40.50.300">
    <property type="entry name" value="P-loop containing nucleotide triphosphate hydrolases"/>
    <property type="match status" value="2"/>
</dbReference>
<evidence type="ECO:0000256" key="2">
    <source>
        <dbReference type="ARBA" id="ARBA00022801"/>
    </source>
</evidence>
<dbReference type="Pfam" id="PF03880">
    <property type="entry name" value="DbpA"/>
    <property type="match status" value="1"/>
</dbReference>
<dbReference type="InterPro" id="IPR027417">
    <property type="entry name" value="P-loop_NTPase"/>
</dbReference>
<dbReference type="PROSITE" id="PS51195">
    <property type="entry name" value="Q_MOTIF"/>
    <property type="match status" value="1"/>
</dbReference>
<dbReference type="PROSITE" id="PS51194">
    <property type="entry name" value="HELICASE_CTER"/>
    <property type="match status" value="1"/>
</dbReference>
<dbReference type="InterPro" id="IPR001650">
    <property type="entry name" value="Helicase_C-like"/>
</dbReference>
<dbReference type="Gene3D" id="3.30.70.330">
    <property type="match status" value="1"/>
</dbReference>
<dbReference type="KEGG" id="ehn:H9Q80_08300"/>
<dbReference type="PANTHER" id="PTHR47959">
    <property type="entry name" value="ATP-DEPENDENT RNA HELICASE RHLE-RELATED"/>
    <property type="match status" value="1"/>
</dbReference>
<dbReference type="PROSITE" id="PS51192">
    <property type="entry name" value="HELICASE_ATP_BIND_1"/>
    <property type="match status" value="1"/>
</dbReference>
<dbReference type="InterPro" id="IPR044742">
    <property type="entry name" value="DEAD/DEAH_RhlB"/>
</dbReference>
<dbReference type="SMART" id="SM00490">
    <property type="entry name" value="HELICc"/>
    <property type="match status" value="1"/>
</dbReference>
<dbReference type="CDD" id="cd18787">
    <property type="entry name" value="SF2_C_DEAD"/>
    <property type="match status" value="1"/>
</dbReference>
<dbReference type="InterPro" id="IPR014001">
    <property type="entry name" value="Helicase_ATP-bd"/>
</dbReference>
<dbReference type="EMBL" id="CP060636">
    <property type="protein sequence ID" value="QNM13924.1"/>
    <property type="molecule type" value="Genomic_DNA"/>
</dbReference>
<dbReference type="CDD" id="cd12500">
    <property type="entry name" value="RRM_BsYxiN_like"/>
    <property type="match status" value="1"/>
</dbReference>
<evidence type="ECO:0000259" key="10">
    <source>
        <dbReference type="PROSITE" id="PS51195"/>
    </source>
</evidence>
<organism evidence="11 12">
    <name type="scientific">[Eubacterium] hominis</name>
    <dbReference type="NCBI Taxonomy" id="2764325"/>
    <lineage>
        <taxon>Bacteria</taxon>
        <taxon>Bacillati</taxon>
        <taxon>Bacillota</taxon>
        <taxon>Erysipelotrichia</taxon>
        <taxon>Erysipelotrichales</taxon>
        <taxon>Erysipelotrichaceae</taxon>
        <taxon>Amedibacillus</taxon>
    </lineage>
</organism>
<keyword evidence="12" id="KW-1185">Reference proteome</keyword>
<gene>
    <name evidence="11" type="ORF">H9Q80_08300</name>
</gene>
<dbReference type="AlphaFoldDB" id="A0A7G9GSZ2"/>
<feature type="domain" description="DEAD-box RNA helicase Q" evidence="10">
    <location>
        <begin position="1"/>
        <end position="29"/>
    </location>
</feature>
<dbReference type="GO" id="GO:0005524">
    <property type="term" value="F:ATP binding"/>
    <property type="evidence" value="ECO:0007669"/>
    <property type="project" value="UniProtKB-KW"/>
</dbReference>
<dbReference type="Proteomes" id="UP000515856">
    <property type="component" value="Chromosome"/>
</dbReference>
<evidence type="ECO:0000256" key="7">
    <source>
        <dbReference type="RuleBase" id="RU000492"/>
    </source>
</evidence>
<evidence type="ECO:0000313" key="12">
    <source>
        <dbReference type="Proteomes" id="UP000515856"/>
    </source>
</evidence>
<evidence type="ECO:0000259" key="8">
    <source>
        <dbReference type="PROSITE" id="PS51192"/>
    </source>
</evidence>
<dbReference type="InterPro" id="IPR011545">
    <property type="entry name" value="DEAD/DEAH_box_helicase_dom"/>
</dbReference>
<dbReference type="SUPFAM" id="SSF52540">
    <property type="entry name" value="P-loop containing nucleoside triphosphate hydrolases"/>
    <property type="match status" value="1"/>
</dbReference>
<dbReference type="InterPro" id="IPR005580">
    <property type="entry name" value="DbpA/CsdA_RNA-bd_dom"/>
</dbReference>
<dbReference type="Pfam" id="PF00271">
    <property type="entry name" value="Helicase_C"/>
    <property type="match status" value="1"/>
</dbReference>
<feature type="domain" description="Helicase C-terminal" evidence="9">
    <location>
        <begin position="229"/>
        <end position="375"/>
    </location>
</feature>
<keyword evidence="2 7" id="KW-0378">Hydrolase</keyword>
<name>A0A7G9GSZ2_9FIRM</name>
<dbReference type="GO" id="GO:0003724">
    <property type="term" value="F:RNA helicase activity"/>
    <property type="evidence" value="ECO:0007669"/>
    <property type="project" value="InterPro"/>
</dbReference>
<dbReference type="InterPro" id="IPR000629">
    <property type="entry name" value="RNA-helicase_DEAD-box_CS"/>
</dbReference>
<evidence type="ECO:0000256" key="6">
    <source>
        <dbReference type="PROSITE-ProRule" id="PRU00552"/>
    </source>
</evidence>
<keyword evidence="4 7" id="KW-0067">ATP-binding</keyword>
<accession>A0A7G9GSZ2</accession>
<feature type="short sequence motif" description="Q motif" evidence="6">
    <location>
        <begin position="1"/>
        <end position="29"/>
    </location>
</feature>
<dbReference type="PANTHER" id="PTHR47959:SF1">
    <property type="entry name" value="ATP-DEPENDENT RNA HELICASE DBPA"/>
    <property type="match status" value="1"/>
</dbReference>
<dbReference type="Pfam" id="PF00270">
    <property type="entry name" value="DEAD"/>
    <property type="match status" value="1"/>
</dbReference>
<proteinExistence type="inferred from homology"/>
<dbReference type="InterPro" id="IPR014014">
    <property type="entry name" value="RNA_helicase_DEAD_Q_motif"/>
</dbReference>
<reference evidence="11 12" key="1">
    <citation type="submission" date="2020-08" db="EMBL/GenBank/DDBJ databases">
        <authorList>
            <person name="Liu C."/>
            <person name="Sun Q."/>
        </authorList>
    </citation>
    <scope>NUCLEOTIDE SEQUENCE [LARGE SCALE GENOMIC DNA]</scope>
    <source>
        <strain evidence="11 12">NSJ-61</strain>
    </source>
</reference>
<evidence type="ECO:0000256" key="1">
    <source>
        <dbReference type="ARBA" id="ARBA00022741"/>
    </source>
</evidence>